<dbReference type="FunFam" id="2.60.40.10:FF:000774">
    <property type="entry name" value="Hepatitis A virus cellular receptor 1"/>
    <property type="match status" value="1"/>
</dbReference>
<evidence type="ECO:0000256" key="5">
    <source>
        <dbReference type="ARBA" id="ARBA00023136"/>
    </source>
</evidence>
<reference evidence="13" key="2">
    <citation type="submission" date="2025-09" db="UniProtKB">
        <authorList>
            <consortium name="Ensembl"/>
        </authorList>
    </citation>
    <scope>IDENTIFICATION</scope>
</reference>
<feature type="domain" description="Ig-like" evidence="12">
    <location>
        <begin position="33"/>
        <end position="132"/>
    </location>
</feature>
<dbReference type="GO" id="GO:0060097">
    <property type="term" value="P:cytoskeletal rearrangement involved in phagocytosis, engulfment"/>
    <property type="evidence" value="ECO:0007669"/>
    <property type="project" value="TreeGrafter"/>
</dbReference>
<dbReference type="Ensembl" id="ENSPLAT00000024040.1">
    <property type="protein sequence ID" value="ENSPLAP00000029253.1"/>
    <property type="gene ID" value="ENSPLAG00000019316.1"/>
</dbReference>
<evidence type="ECO:0000256" key="3">
    <source>
        <dbReference type="ARBA" id="ARBA00022729"/>
    </source>
</evidence>
<dbReference type="STRING" id="48699.ENSPLAP00000029253"/>
<keyword evidence="2" id="KW-0812">Transmembrane</keyword>
<evidence type="ECO:0000259" key="12">
    <source>
        <dbReference type="PROSITE" id="PS50835"/>
    </source>
</evidence>
<organism evidence="13 14">
    <name type="scientific">Poecilia latipinna</name>
    <name type="common">sailfin molly</name>
    <dbReference type="NCBI Taxonomy" id="48699"/>
    <lineage>
        <taxon>Eukaryota</taxon>
        <taxon>Metazoa</taxon>
        <taxon>Chordata</taxon>
        <taxon>Craniata</taxon>
        <taxon>Vertebrata</taxon>
        <taxon>Euteleostomi</taxon>
        <taxon>Actinopterygii</taxon>
        <taxon>Neopterygii</taxon>
        <taxon>Teleostei</taxon>
        <taxon>Neoteleostei</taxon>
        <taxon>Acanthomorphata</taxon>
        <taxon>Ovalentaria</taxon>
        <taxon>Atherinomorphae</taxon>
        <taxon>Cyprinodontiformes</taxon>
        <taxon>Poeciliidae</taxon>
        <taxon>Poeciliinae</taxon>
        <taxon>Poecilia</taxon>
    </lineage>
</organism>
<sequence length="163" mass="18021">MTDCFLNFDISLIVNLLFSVSGCDGRRVVGQTGQNVTLPCNYDIKTKGAVHVCWGRGEIPKSKCNNQLLSTDGHKVETRASSRYQLLGRLDEGDVSLTILILTEEDAGRYGCRAEIPGWFSDEKHHVDLTVERAADSVVLKSSPFTSSSSRSADHREPPDFLF</sequence>
<dbReference type="InterPro" id="IPR007110">
    <property type="entry name" value="Ig-like_dom"/>
</dbReference>
<dbReference type="GO" id="GO:0016020">
    <property type="term" value="C:membrane"/>
    <property type="evidence" value="ECO:0007669"/>
    <property type="project" value="UniProtKB-SubCell"/>
</dbReference>
<feature type="compositionally biased region" description="Basic and acidic residues" evidence="10">
    <location>
        <begin position="152"/>
        <end position="163"/>
    </location>
</feature>
<evidence type="ECO:0000256" key="8">
    <source>
        <dbReference type="ARBA" id="ARBA00023319"/>
    </source>
</evidence>
<dbReference type="Proteomes" id="UP000261500">
    <property type="component" value="Unplaced"/>
</dbReference>
<dbReference type="InterPro" id="IPR013783">
    <property type="entry name" value="Ig-like_fold"/>
</dbReference>
<dbReference type="Gene3D" id="2.60.40.10">
    <property type="entry name" value="Immunoglobulins"/>
    <property type="match status" value="1"/>
</dbReference>
<dbReference type="InterPro" id="IPR013106">
    <property type="entry name" value="Ig_V-set"/>
</dbReference>
<dbReference type="AlphaFoldDB" id="A0A3B3VW18"/>
<evidence type="ECO:0000256" key="9">
    <source>
        <dbReference type="ARBA" id="ARBA00038203"/>
    </source>
</evidence>
<keyword evidence="5" id="KW-0472">Membrane</keyword>
<keyword evidence="6" id="KW-1015">Disulfide bond</keyword>
<accession>A0A3B3VW18</accession>
<dbReference type="GO" id="GO:0001786">
    <property type="term" value="F:phosphatidylserine binding"/>
    <property type="evidence" value="ECO:0007669"/>
    <property type="project" value="TreeGrafter"/>
</dbReference>
<keyword evidence="4" id="KW-1133">Transmembrane helix</keyword>
<evidence type="ECO:0000256" key="1">
    <source>
        <dbReference type="ARBA" id="ARBA00004479"/>
    </source>
</evidence>
<evidence type="ECO:0000313" key="13">
    <source>
        <dbReference type="Ensembl" id="ENSPLAP00000029253.1"/>
    </source>
</evidence>
<protein>
    <recommendedName>
        <fullName evidence="12">Ig-like domain-containing protein</fullName>
    </recommendedName>
</protein>
<comment type="subcellular location">
    <subcellularLocation>
        <location evidence="1">Membrane</location>
        <topology evidence="1">Single-pass type I membrane protein</topology>
    </subcellularLocation>
</comment>
<proteinExistence type="inferred from homology"/>
<keyword evidence="14" id="KW-1185">Reference proteome</keyword>
<evidence type="ECO:0000256" key="6">
    <source>
        <dbReference type="ARBA" id="ARBA00023157"/>
    </source>
</evidence>
<dbReference type="SUPFAM" id="SSF48726">
    <property type="entry name" value="Immunoglobulin"/>
    <property type="match status" value="1"/>
</dbReference>
<evidence type="ECO:0000256" key="10">
    <source>
        <dbReference type="SAM" id="MobiDB-lite"/>
    </source>
</evidence>
<dbReference type="PROSITE" id="PS50835">
    <property type="entry name" value="IG_LIKE"/>
    <property type="match status" value="1"/>
</dbReference>
<dbReference type="Pfam" id="PF07686">
    <property type="entry name" value="V-set"/>
    <property type="match status" value="1"/>
</dbReference>
<keyword evidence="8" id="KW-0393">Immunoglobulin domain</keyword>
<keyword evidence="7" id="KW-0325">Glycoprotein</keyword>
<evidence type="ECO:0000256" key="2">
    <source>
        <dbReference type="ARBA" id="ARBA00022692"/>
    </source>
</evidence>
<evidence type="ECO:0000256" key="11">
    <source>
        <dbReference type="SAM" id="SignalP"/>
    </source>
</evidence>
<feature type="region of interest" description="Disordered" evidence="10">
    <location>
        <begin position="143"/>
        <end position="163"/>
    </location>
</feature>
<dbReference type="GO" id="GO:0043277">
    <property type="term" value="P:apoptotic cell clearance"/>
    <property type="evidence" value="ECO:0007669"/>
    <property type="project" value="TreeGrafter"/>
</dbReference>
<dbReference type="GeneTree" id="ENSGT00940000163509"/>
<evidence type="ECO:0000313" key="14">
    <source>
        <dbReference type="Proteomes" id="UP000261500"/>
    </source>
</evidence>
<name>A0A3B3VW18_9TELE</name>
<evidence type="ECO:0000256" key="7">
    <source>
        <dbReference type="ARBA" id="ARBA00023180"/>
    </source>
</evidence>
<dbReference type="InterPro" id="IPR036179">
    <property type="entry name" value="Ig-like_dom_sf"/>
</dbReference>
<feature type="signal peptide" evidence="11">
    <location>
        <begin position="1"/>
        <end position="25"/>
    </location>
</feature>
<feature type="chain" id="PRO_5017357979" description="Ig-like domain-containing protein" evidence="11">
    <location>
        <begin position="26"/>
        <end position="163"/>
    </location>
</feature>
<dbReference type="InterPro" id="IPR003599">
    <property type="entry name" value="Ig_sub"/>
</dbReference>
<comment type="similarity">
    <text evidence="9">Belongs to the immunoglobulin superfamily. TIM family.</text>
</comment>
<evidence type="ECO:0000256" key="4">
    <source>
        <dbReference type="ARBA" id="ARBA00022989"/>
    </source>
</evidence>
<dbReference type="PANTHER" id="PTHR46608:SF3">
    <property type="entry name" value="T-CELL IMMUNOGLOBULIN AND MUCIN DOMAIN-CONTAINING PROTEIN 4"/>
    <property type="match status" value="1"/>
</dbReference>
<keyword evidence="3 11" id="KW-0732">Signal</keyword>
<dbReference type="SMART" id="SM00409">
    <property type="entry name" value="IG"/>
    <property type="match status" value="1"/>
</dbReference>
<reference evidence="13" key="1">
    <citation type="submission" date="2025-08" db="UniProtKB">
        <authorList>
            <consortium name="Ensembl"/>
        </authorList>
    </citation>
    <scope>IDENTIFICATION</scope>
</reference>
<dbReference type="PANTHER" id="PTHR46608">
    <property type="entry name" value="T-CELL IMMUNOGLOBULIN AND MUCIN DOMAIN-CONTAINING PROTEIN 4"/>
    <property type="match status" value="1"/>
</dbReference>